<evidence type="ECO:0000313" key="8">
    <source>
        <dbReference type="RefSeq" id="XP_052753530.1"/>
    </source>
</evidence>
<feature type="coiled-coil region" evidence="2">
    <location>
        <begin position="288"/>
        <end position="322"/>
    </location>
</feature>
<dbReference type="RefSeq" id="XP_052753529.1">
    <property type="nucleotide sequence ID" value="XM_052897569.1"/>
</dbReference>
<feature type="region of interest" description="Disordered" evidence="3">
    <location>
        <begin position="383"/>
        <end position="483"/>
    </location>
</feature>
<dbReference type="InterPro" id="IPR036875">
    <property type="entry name" value="Znf_CCHC_sf"/>
</dbReference>
<evidence type="ECO:0000256" key="3">
    <source>
        <dbReference type="SAM" id="MobiDB-lite"/>
    </source>
</evidence>
<proteinExistence type="predicted"/>
<evidence type="ECO:0000256" key="1">
    <source>
        <dbReference type="PROSITE-ProRule" id="PRU00047"/>
    </source>
</evidence>
<feature type="region of interest" description="Disordered" evidence="3">
    <location>
        <begin position="718"/>
        <end position="746"/>
    </location>
</feature>
<evidence type="ECO:0000259" key="4">
    <source>
        <dbReference type="PROSITE" id="PS50158"/>
    </source>
</evidence>
<keyword evidence="1" id="KW-0862">Zinc</keyword>
<dbReference type="InterPro" id="IPR001878">
    <property type="entry name" value="Znf_CCHC"/>
</dbReference>
<reference evidence="6 7" key="1">
    <citation type="submission" date="2025-05" db="UniProtKB">
        <authorList>
            <consortium name="RefSeq"/>
        </authorList>
    </citation>
    <scope>IDENTIFICATION</scope>
    <source>
        <tissue evidence="6 7">Whole larvae</tissue>
    </source>
</reference>
<evidence type="ECO:0000313" key="9">
    <source>
        <dbReference type="RefSeq" id="XP_052753531.1"/>
    </source>
</evidence>
<organism evidence="5 7">
    <name type="scientific">Galleria mellonella</name>
    <name type="common">Greater wax moth</name>
    <dbReference type="NCBI Taxonomy" id="7137"/>
    <lineage>
        <taxon>Eukaryota</taxon>
        <taxon>Metazoa</taxon>
        <taxon>Ecdysozoa</taxon>
        <taxon>Arthropoda</taxon>
        <taxon>Hexapoda</taxon>
        <taxon>Insecta</taxon>
        <taxon>Pterygota</taxon>
        <taxon>Neoptera</taxon>
        <taxon>Endopterygota</taxon>
        <taxon>Lepidoptera</taxon>
        <taxon>Glossata</taxon>
        <taxon>Ditrysia</taxon>
        <taxon>Pyraloidea</taxon>
        <taxon>Pyralidae</taxon>
        <taxon>Galleriinae</taxon>
        <taxon>Galleria</taxon>
    </lineage>
</organism>
<evidence type="ECO:0000313" key="5">
    <source>
        <dbReference type="Proteomes" id="UP001652740"/>
    </source>
</evidence>
<name>A0ABM3MQ80_GALME</name>
<feature type="domain" description="CCHC-type" evidence="4">
    <location>
        <begin position="677"/>
        <end position="690"/>
    </location>
</feature>
<dbReference type="RefSeq" id="XP_052753528.1">
    <property type="nucleotide sequence ID" value="XM_052897568.1"/>
</dbReference>
<feature type="region of interest" description="Disordered" evidence="3">
    <location>
        <begin position="140"/>
        <end position="180"/>
    </location>
</feature>
<dbReference type="RefSeq" id="XP_052753530.1">
    <property type="nucleotide sequence ID" value="XM_052897570.1"/>
</dbReference>
<feature type="compositionally biased region" description="Polar residues" evidence="3">
    <location>
        <begin position="144"/>
        <end position="165"/>
    </location>
</feature>
<evidence type="ECO:0000256" key="2">
    <source>
        <dbReference type="SAM" id="Coils"/>
    </source>
</evidence>
<keyword evidence="1" id="KW-0479">Metal-binding</keyword>
<dbReference type="Gene3D" id="4.10.60.10">
    <property type="entry name" value="Zinc finger, CCHC-type"/>
    <property type="match status" value="1"/>
</dbReference>
<evidence type="ECO:0000313" key="7">
    <source>
        <dbReference type="RefSeq" id="XP_052753529.1"/>
    </source>
</evidence>
<dbReference type="SUPFAM" id="SSF57756">
    <property type="entry name" value="Retrovirus zinc finger-like domains"/>
    <property type="match status" value="1"/>
</dbReference>
<keyword evidence="5" id="KW-1185">Reference proteome</keyword>
<keyword evidence="2" id="KW-0175">Coiled coil</keyword>
<keyword evidence="1" id="KW-0863">Zinc-finger</keyword>
<sequence length="746" mass="79839">MEAGGDPMCDFIPHTRGNQMESLNIKNSFDVLESEKDGVMLEPVKGGATLEPGKGGVVTEPGKGGEKEMVRLKECAVVLTRSPSVALNRTASEERMDVLDSSDTGSLMTVASLPMEETKSTEGELSSKFFRGRLRAGSKRRCLRTSSDSDSGSEVMQGSSPSSISKGARRGRGRPPTTGQYVGLAKAQEYLNKVKREELELRAMEEVSDLARRVLPRRGAQAALPAAEEAKTTHELSKVIDDAMEVVAQIAARSKNLKGGYVRDLKNVVATVRSATVNIAKCTSSEDNIKLIEENARLRAELNDVRKELQEVRAEVRSISERPAALPVNSPQLLGNQDVLDQLMLMIRNAIDEKIDGIRDRLLPEKRRIPLAADLRAAQAGASAATQPIGGSVPQPPTVADASKTKKKKARKGRASEVEDLGSQAPDAAPRAQPQPVVANTNEEGWTTVVKRGAKKRQTQAGAPKKATQSVKKPAPSKLRPPRSAAVVVAINEEAQRNGVNYAQVLREAKSQISLPSLGIESIRCRTAATGARVIEISGATSGDKADALASKLREVLPESAVQVSRPEKTAEMRISGLDDSVTREELTAAVARAGECREEGIKVGEIRRNASGLGTCWVRGPVMAIKKITSAGRILVGWVSARCELLQQRPLRCYKCLQGGHVRAQCPQEEDRSGLCYRCGKEGHRAATCSAKPKCVVCASLGRPAEHFVGAKNCAPTSRKQKKGAAKAAAQPSGRGAGEAMDTAA</sequence>
<evidence type="ECO:0000313" key="6">
    <source>
        <dbReference type="RefSeq" id="XP_052753528.1"/>
    </source>
</evidence>
<protein>
    <submittedName>
        <fullName evidence="6 7">Uncharacterized protein LOC128201229</fullName>
    </submittedName>
</protein>
<dbReference type="PROSITE" id="PS50158">
    <property type="entry name" value="ZF_CCHC"/>
    <property type="match status" value="2"/>
</dbReference>
<feature type="domain" description="CCHC-type" evidence="4">
    <location>
        <begin position="653"/>
        <end position="669"/>
    </location>
</feature>
<dbReference type="Proteomes" id="UP001652740">
    <property type="component" value="Unplaced"/>
</dbReference>
<dbReference type="SMART" id="SM00343">
    <property type="entry name" value="ZnF_C2HC"/>
    <property type="match status" value="2"/>
</dbReference>
<accession>A0ABM3MQ80</accession>
<gene>
    <name evidence="6 7 8 9" type="primary">LOC128201229</name>
</gene>
<dbReference type="GeneID" id="128201229"/>
<feature type="compositionally biased region" description="Low complexity" evidence="3">
    <location>
        <begin position="424"/>
        <end position="436"/>
    </location>
</feature>
<dbReference type="Pfam" id="PF00098">
    <property type="entry name" value="zf-CCHC"/>
    <property type="match status" value="1"/>
</dbReference>
<dbReference type="RefSeq" id="XP_052753531.1">
    <property type="nucleotide sequence ID" value="XM_052897571.1"/>
</dbReference>